<dbReference type="PANTHER" id="PTHR45982">
    <property type="entry name" value="REGULATOR OF CHROMOSOME CONDENSATION"/>
    <property type="match status" value="1"/>
</dbReference>
<name>A0A6A6P933_9PEZI</name>
<dbReference type="SUPFAM" id="SSF50985">
    <property type="entry name" value="RCC1/BLIP-II"/>
    <property type="match status" value="1"/>
</dbReference>
<dbReference type="InterPro" id="IPR051553">
    <property type="entry name" value="Ran_GTPase-activating"/>
</dbReference>
<gene>
    <name evidence="3" type="ORF">BDY21DRAFT_361413</name>
</gene>
<dbReference type="OrthoDB" id="5370059at2759"/>
<dbReference type="InterPro" id="IPR009091">
    <property type="entry name" value="RCC1/BLIP-II"/>
</dbReference>
<protein>
    <submittedName>
        <fullName evidence="3">Regulator of chromosome condensation 1/beta-lactamase-inhibitor protein II</fullName>
    </submittedName>
</protein>
<dbReference type="PROSITE" id="PS50012">
    <property type="entry name" value="RCC1_3"/>
    <property type="match status" value="1"/>
</dbReference>
<accession>A0A6A6P933</accession>
<evidence type="ECO:0000313" key="3">
    <source>
        <dbReference type="EMBL" id="KAF2460460.1"/>
    </source>
</evidence>
<evidence type="ECO:0000256" key="1">
    <source>
        <dbReference type="PROSITE-ProRule" id="PRU00235"/>
    </source>
</evidence>
<reference evidence="3" key="1">
    <citation type="journal article" date="2020" name="Stud. Mycol.">
        <title>101 Dothideomycetes genomes: a test case for predicting lifestyles and emergence of pathogens.</title>
        <authorList>
            <person name="Haridas S."/>
            <person name="Albert R."/>
            <person name="Binder M."/>
            <person name="Bloem J."/>
            <person name="Labutti K."/>
            <person name="Salamov A."/>
            <person name="Andreopoulos B."/>
            <person name="Baker S."/>
            <person name="Barry K."/>
            <person name="Bills G."/>
            <person name="Bluhm B."/>
            <person name="Cannon C."/>
            <person name="Castanera R."/>
            <person name="Culley D."/>
            <person name="Daum C."/>
            <person name="Ezra D."/>
            <person name="Gonzalez J."/>
            <person name="Henrissat B."/>
            <person name="Kuo A."/>
            <person name="Liang C."/>
            <person name="Lipzen A."/>
            <person name="Lutzoni F."/>
            <person name="Magnuson J."/>
            <person name="Mondo S."/>
            <person name="Nolan M."/>
            <person name="Ohm R."/>
            <person name="Pangilinan J."/>
            <person name="Park H.-J."/>
            <person name="Ramirez L."/>
            <person name="Alfaro M."/>
            <person name="Sun H."/>
            <person name="Tritt A."/>
            <person name="Yoshinaga Y."/>
            <person name="Zwiers L.-H."/>
            <person name="Turgeon B."/>
            <person name="Goodwin S."/>
            <person name="Spatafora J."/>
            <person name="Crous P."/>
            <person name="Grigoriev I."/>
        </authorList>
    </citation>
    <scope>NUCLEOTIDE SEQUENCE</scope>
    <source>
        <strain evidence="3">ATCC 16933</strain>
    </source>
</reference>
<evidence type="ECO:0000313" key="4">
    <source>
        <dbReference type="Proteomes" id="UP000799766"/>
    </source>
</evidence>
<organism evidence="3 4">
    <name type="scientific">Lineolata rhizophorae</name>
    <dbReference type="NCBI Taxonomy" id="578093"/>
    <lineage>
        <taxon>Eukaryota</taxon>
        <taxon>Fungi</taxon>
        <taxon>Dikarya</taxon>
        <taxon>Ascomycota</taxon>
        <taxon>Pezizomycotina</taxon>
        <taxon>Dothideomycetes</taxon>
        <taxon>Dothideomycetes incertae sedis</taxon>
        <taxon>Lineolatales</taxon>
        <taxon>Lineolataceae</taxon>
        <taxon>Lineolata</taxon>
    </lineage>
</organism>
<dbReference type="PANTHER" id="PTHR45982:SF1">
    <property type="entry name" value="REGULATOR OF CHROMOSOME CONDENSATION"/>
    <property type="match status" value="1"/>
</dbReference>
<feature type="repeat" description="RCC1" evidence="1">
    <location>
        <begin position="313"/>
        <end position="360"/>
    </location>
</feature>
<evidence type="ECO:0000256" key="2">
    <source>
        <dbReference type="SAM" id="MobiDB-lite"/>
    </source>
</evidence>
<dbReference type="InterPro" id="IPR000408">
    <property type="entry name" value="Reg_chr_condens"/>
</dbReference>
<dbReference type="EMBL" id="MU001673">
    <property type="protein sequence ID" value="KAF2460460.1"/>
    <property type="molecule type" value="Genomic_DNA"/>
</dbReference>
<proteinExistence type="predicted"/>
<dbReference type="GO" id="GO:0005737">
    <property type="term" value="C:cytoplasm"/>
    <property type="evidence" value="ECO:0007669"/>
    <property type="project" value="TreeGrafter"/>
</dbReference>
<dbReference type="Proteomes" id="UP000799766">
    <property type="component" value="Unassembled WGS sequence"/>
</dbReference>
<feature type="region of interest" description="Disordered" evidence="2">
    <location>
        <begin position="209"/>
        <end position="229"/>
    </location>
</feature>
<dbReference type="AlphaFoldDB" id="A0A6A6P933"/>
<keyword evidence="4" id="KW-1185">Reference proteome</keyword>
<sequence length="360" mass="39215">MVELYACGFNAFRQIKDSTDLPDIRNFIKIASGHEIKVLFASWNVTIYRIDGKIIHLGTDELEDSQAAKEVTTNPSDIYPVSFFGTEDGVYGAISNLGTLCSYFPPTSIKPSVVCTTSMISRRRDESEIHILQFPNGTAFRLWMMDMSDAAEMGQESKQPYNHAPKHFHLQGQATQLCAGTTFFVLLTESGQVWTWGDARHRQRLARPLADSSVSRERGDVPADEPGHVGALDGVPINKIAACGSLAGAVSRDRDLYVWGDQGPQASKSESEARRLSVMDEEGDVKLSTIDDEVDILDVGIGYGHIIAVVEGGRVFAAGEAGNGQLGLGENIPEFVKDWTEVESLKGLQAEGVTCGPEDD</sequence>
<dbReference type="Gene3D" id="2.130.10.30">
    <property type="entry name" value="Regulator of chromosome condensation 1/beta-lactamase-inhibitor protein II"/>
    <property type="match status" value="1"/>
</dbReference>
<feature type="compositionally biased region" description="Basic and acidic residues" evidence="2">
    <location>
        <begin position="214"/>
        <end position="227"/>
    </location>
</feature>
<dbReference type="GO" id="GO:0005085">
    <property type="term" value="F:guanyl-nucleotide exchange factor activity"/>
    <property type="evidence" value="ECO:0007669"/>
    <property type="project" value="TreeGrafter"/>
</dbReference>